<dbReference type="InterPro" id="IPR013113">
    <property type="entry name" value="SIP_FAD-bd"/>
</dbReference>
<dbReference type="STRING" id="320497.A0U93_08275"/>
<dbReference type="Pfam" id="PF08021">
    <property type="entry name" value="FAD_binding_9"/>
    <property type="match status" value="1"/>
</dbReference>
<dbReference type="RefSeq" id="WP_077806948.1">
    <property type="nucleotide sequence ID" value="NZ_BJXS01000007.1"/>
</dbReference>
<dbReference type="CDD" id="cd06193">
    <property type="entry name" value="siderophore_interacting"/>
    <property type="match status" value="1"/>
</dbReference>
<dbReference type="OrthoDB" id="9814826at2"/>
<dbReference type="Pfam" id="PF04954">
    <property type="entry name" value="SIP"/>
    <property type="match status" value="1"/>
</dbReference>
<name>A0A1U9KQ91_9PROT</name>
<accession>A0A1U9KQ91</accession>
<sequence>MNHIARTPLRVRHPLRLRRIHVAHVIPLSRNMQRIVFTGDDLHDFATAAADDHVKLFFPRPGTQNLTLPDLGADRRTTPDPRVIARDYTPRRFDPETRELTIDFVLHDAGPATSWAAQARPGQTLGMGGPKGSYIVPEDYTHYLLIGDDTALPAIARRLAEMAPGTPVTVLVETLATNTDYPLHTAAQASIHRCRPTSANSNTMPELDRTLRRIILPSADTHVWIAAEIDTVRRLRDHLIHEEAIPRTQIRAAGYWRHDTPNGGARVED</sequence>
<dbReference type="Gene3D" id="2.40.30.10">
    <property type="entry name" value="Translation factors"/>
    <property type="match status" value="1"/>
</dbReference>
<evidence type="ECO:0000256" key="1">
    <source>
        <dbReference type="ARBA" id="ARBA00035644"/>
    </source>
</evidence>
<dbReference type="KEGG" id="nch:A0U93_08275"/>
<reference evidence="2 3" key="1">
    <citation type="submission" date="2016-03" db="EMBL/GenBank/DDBJ databases">
        <title>Acetic acid bacteria sequencing.</title>
        <authorList>
            <person name="Brandt J."/>
            <person name="Jakob F."/>
            <person name="Vogel R.F."/>
        </authorList>
    </citation>
    <scope>NUCLEOTIDE SEQUENCE [LARGE SCALE GENOMIC DNA]</scope>
    <source>
        <strain evidence="2 3">NBRC 101099</strain>
    </source>
</reference>
<dbReference type="InterPro" id="IPR039261">
    <property type="entry name" value="FNR_nucleotide-bd"/>
</dbReference>
<dbReference type="Gene3D" id="3.40.50.80">
    <property type="entry name" value="Nucleotide-binding domain of ferredoxin-NADP reductase (FNR) module"/>
    <property type="match status" value="1"/>
</dbReference>
<organism evidence="2 3">
    <name type="scientific">Neoasaia chiangmaiensis</name>
    <dbReference type="NCBI Taxonomy" id="320497"/>
    <lineage>
        <taxon>Bacteria</taxon>
        <taxon>Pseudomonadati</taxon>
        <taxon>Pseudomonadota</taxon>
        <taxon>Alphaproteobacteria</taxon>
        <taxon>Acetobacterales</taxon>
        <taxon>Acetobacteraceae</taxon>
        <taxon>Neoasaia</taxon>
    </lineage>
</organism>
<dbReference type="InterPro" id="IPR017927">
    <property type="entry name" value="FAD-bd_FR_type"/>
</dbReference>
<dbReference type="InterPro" id="IPR039374">
    <property type="entry name" value="SIP_fam"/>
</dbReference>
<dbReference type="PROSITE" id="PS51384">
    <property type="entry name" value="FAD_FR"/>
    <property type="match status" value="1"/>
</dbReference>
<dbReference type="GO" id="GO:0016491">
    <property type="term" value="F:oxidoreductase activity"/>
    <property type="evidence" value="ECO:0007669"/>
    <property type="project" value="InterPro"/>
</dbReference>
<dbReference type="PANTHER" id="PTHR30157">
    <property type="entry name" value="FERRIC REDUCTASE, NADPH-DEPENDENT"/>
    <property type="match status" value="1"/>
</dbReference>
<dbReference type="InterPro" id="IPR017938">
    <property type="entry name" value="Riboflavin_synthase-like_b-brl"/>
</dbReference>
<comment type="similarity">
    <text evidence="1">Belongs to the SIP oxidoreductase family.</text>
</comment>
<evidence type="ECO:0000313" key="3">
    <source>
        <dbReference type="Proteomes" id="UP000188604"/>
    </source>
</evidence>
<dbReference type="PANTHER" id="PTHR30157:SF0">
    <property type="entry name" value="NADPH-DEPENDENT FERRIC-CHELATE REDUCTASE"/>
    <property type="match status" value="1"/>
</dbReference>
<evidence type="ECO:0000313" key="2">
    <source>
        <dbReference type="EMBL" id="AQS87937.1"/>
    </source>
</evidence>
<dbReference type="Proteomes" id="UP000188604">
    <property type="component" value="Chromosome"/>
</dbReference>
<gene>
    <name evidence="2" type="ORF">A0U93_08275</name>
</gene>
<dbReference type="EMBL" id="CP014691">
    <property type="protein sequence ID" value="AQS87937.1"/>
    <property type="molecule type" value="Genomic_DNA"/>
</dbReference>
<dbReference type="InterPro" id="IPR007037">
    <property type="entry name" value="SIP_rossman_dom"/>
</dbReference>
<dbReference type="AlphaFoldDB" id="A0A1U9KQ91"/>
<keyword evidence="3" id="KW-1185">Reference proteome</keyword>
<protein>
    <submittedName>
        <fullName evidence="2">NADPH-dependent ferric siderophore reductase</fullName>
    </submittedName>
</protein>
<dbReference type="SUPFAM" id="SSF63380">
    <property type="entry name" value="Riboflavin synthase domain-like"/>
    <property type="match status" value="1"/>
</dbReference>
<proteinExistence type="inferred from homology"/>